<dbReference type="EMBL" id="CP060714">
    <property type="protein sequence ID" value="QNN56889.1"/>
    <property type="molecule type" value="Genomic_DNA"/>
</dbReference>
<gene>
    <name evidence="1" type="ORF">H9K76_20720</name>
</gene>
<evidence type="ECO:0000313" key="1">
    <source>
        <dbReference type="EMBL" id="QNN56889.1"/>
    </source>
</evidence>
<reference evidence="1 2" key="1">
    <citation type="submission" date="2020-08" db="EMBL/GenBank/DDBJ databases">
        <title>Genome sequence of Diaphorobacter ruginosibacter DSM 27467T.</title>
        <authorList>
            <person name="Hyun D.-W."/>
            <person name="Bae J.-W."/>
        </authorList>
    </citation>
    <scope>NUCLEOTIDE SEQUENCE [LARGE SCALE GENOMIC DNA]</scope>
    <source>
        <strain evidence="1 2">DSM 27467</strain>
    </source>
</reference>
<dbReference type="AlphaFoldDB" id="A0A7G9RMR4"/>
<dbReference type="KEGG" id="drg:H9K76_20720"/>
<keyword evidence="2" id="KW-1185">Reference proteome</keyword>
<proteinExistence type="predicted"/>
<sequence length="209" mass="23347">MVLNDASPATVHALLLQVPFTSAESALEEARHAESTLRDAGFAQAPRLLRVAHQSPAGSYVYFVFDEAVVLDAAAVREAERRLRQGGDSLARCRLSRLQLVLHRDGPSIASHAPVHYVVEMDPEEGWREELFRWYNEEHLPGLASVEGTVRADRYLNLDHGPLSLACYDLVGEAVMGCPDWLAVRGTDWSSRVRPHFTNTKRTMFAKLK</sequence>
<accession>A0A7G9RMR4</accession>
<protein>
    <submittedName>
        <fullName evidence="1">Uncharacterized protein</fullName>
    </submittedName>
</protein>
<dbReference type="Proteomes" id="UP000515811">
    <property type="component" value="Chromosome"/>
</dbReference>
<dbReference type="RefSeq" id="WP_187597155.1">
    <property type="nucleotide sequence ID" value="NZ_CP060714.1"/>
</dbReference>
<name>A0A7G9RMR4_9BURK</name>
<organism evidence="1 2">
    <name type="scientific">Diaphorobacter ruginosibacter</name>
    <dbReference type="NCBI Taxonomy" id="1715720"/>
    <lineage>
        <taxon>Bacteria</taxon>
        <taxon>Pseudomonadati</taxon>
        <taxon>Pseudomonadota</taxon>
        <taxon>Betaproteobacteria</taxon>
        <taxon>Burkholderiales</taxon>
        <taxon>Comamonadaceae</taxon>
        <taxon>Diaphorobacter</taxon>
    </lineage>
</organism>
<evidence type="ECO:0000313" key="2">
    <source>
        <dbReference type="Proteomes" id="UP000515811"/>
    </source>
</evidence>